<dbReference type="STRING" id="1300344.I598_2583"/>
<gene>
    <name evidence="2" type="ORF">I598_2583</name>
</gene>
<keyword evidence="1" id="KW-0732">Signal</keyword>
<dbReference type="Proteomes" id="UP000076794">
    <property type="component" value="Chromosome"/>
</dbReference>
<dbReference type="OrthoDB" id="5145752at2"/>
<proteinExistence type="predicted"/>
<sequence>MRRTPGRRISAGLAVAALAAAAAVATVSPAGAASENLPGVPAPGSTDAAWQEWADAERAQAEQTDWAADSRSRGCTLVEATVVDEVDAAYNAAMGAPADLSTHRVDMVEECPEADAGALATGGLTSSDKVSTQAIGSGNRCASTHGPGTICVSSSGGRIYASWKYSGSGSVSGFLRIYRIPTSADSCYRGDTWLTGPSATWSSGMTRSVSKARTTYSGYSAHIWKKVAIGHTDWGRACSKL</sequence>
<evidence type="ECO:0000313" key="3">
    <source>
        <dbReference type="Proteomes" id="UP000076794"/>
    </source>
</evidence>
<dbReference type="AlphaFoldDB" id="A0A161IFB5"/>
<feature type="chain" id="PRO_5007823002" evidence="1">
    <location>
        <begin position="33"/>
        <end position="241"/>
    </location>
</feature>
<feature type="signal peptide" evidence="1">
    <location>
        <begin position="1"/>
        <end position="32"/>
    </location>
</feature>
<evidence type="ECO:0000313" key="2">
    <source>
        <dbReference type="EMBL" id="ANC32117.1"/>
    </source>
</evidence>
<protein>
    <submittedName>
        <fullName evidence="2">Uncharacterized protein</fullName>
    </submittedName>
</protein>
<dbReference type="PATRIC" id="fig|1300344.3.peg.2594"/>
<keyword evidence="3" id="KW-1185">Reference proteome</keyword>
<dbReference type="KEGG" id="ido:I598_2583"/>
<accession>A0A161IFB5</accession>
<organism evidence="2 3">
    <name type="scientific">Isoptericola dokdonensis DS-3</name>
    <dbReference type="NCBI Taxonomy" id="1300344"/>
    <lineage>
        <taxon>Bacteria</taxon>
        <taxon>Bacillati</taxon>
        <taxon>Actinomycetota</taxon>
        <taxon>Actinomycetes</taxon>
        <taxon>Micrococcales</taxon>
        <taxon>Promicromonosporaceae</taxon>
        <taxon>Isoptericola</taxon>
    </lineage>
</organism>
<dbReference type="RefSeq" id="WP_157557233.1">
    <property type="nucleotide sequence ID" value="NZ_CP014209.1"/>
</dbReference>
<dbReference type="EMBL" id="CP014209">
    <property type="protein sequence ID" value="ANC32117.1"/>
    <property type="molecule type" value="Genomic_DNA"/>
</dbReference>
<reference evidence="2 3" key="1">
    <citation type="submission" date="2016-01" db="EMBL/GenBank/DDBJ databases">
        <title>Complete genome sequence of a soil Actinobacterium, Isoptericola dokdonensis DS-3.</title>
        <authorList>
            <person name="Kwon S.-K."/>
            <person name="Kim J.F."/>
        </authorList>
    </citation>
    <scope>NUCLEOTIDE SEQUENCE [LARGE SCALE GENOMIC DNA]</scope>
    <source>
        <strain evidence="2 3">DS-3</strain>
    </source>
</reference>
<evidence type="ECO:0000256" key="1">
    <source>
        <dbReference type="SAM" id="SignalP"/>
    </source>
</evidence>
<name>A0A161IFB5_9MICO</name>